<keyword evidence="2" id="KW-1185">Reference proteome</keyword>
<evidence type="ECO:0000313" key="1">
    <source>
        <dbReference type="EMBL" id="RMZ97808.1"/>
    </source>
</evidence>
<dbReference type="Proteomes" id="UP000276133">
    <property type="component" value="Unassembled WGS sequence"/>
</dbReference>
<proteinExistence type="predicted"/>
<reference evidence="1 2" key="1">
    <citation type="journal article" date="2018" name="Sci. Rep.">
        <title>Genomic signatures of local adaptation to the degree of environmental predictability in rotifers.</title>
        <authorList>
            <person name="Franch-Gras L."/>
            <person name="Hahn C."/>
            <person name="Garcia-Roger E.M."/>
            <person name="Carmona M.J."/>
            <person name="Serra M."/>
            <person name="Gomez A."/>
        </authorList>
    </citation>
    <scope>NUCLEOTIDE SEQUENCE [LARGE SCALE GENOMIC DNA]</scope>
    <source>
        <strain evidence="1">HYR1</strain>
    </source>
</reference>
<dbReference type="AlphaFoldDB" id="A0A3M7PFL2"/>
<name>A0A3M7PFL2_BRAPC</name>
<dbReference type="EMBL" id="REGN01011159">
    <property type="protein sequence ID" value="RMZ97808.1"/>
    <property type="molecule type" value="Genomic_DNA"/>
</dbReference>
<protein>
    <submittedName>
        <fullName evidence="1">Uncharacterized protein</fullName>
    </submittedName>
</protein>
<gene>
    <name evidence="1" type="ORF">BpHYR1_029751</name>
</gene>
<sequence length="88" mass="10501">MFQLLKFTEHYTGGTKDVSAATIYRTCFGHSELKLWHFLHFVFGFCTKIHNAKKNIKIFFLLINNSFRFLNLYSIVEKLTFFQIDEKI</sequence>
<organism evidence="1 2">
    <name type="scientific">Brachionus plicatilis</name>
    <name type="common">Marine rotifer</name>
    <name type="synonym">Brachionus muelleri</name>
    <dbReference type="NCBI Taxonomy" id="10195"/>
    <lineage>
        <taxon>Eukaryota</taxon>
        <taxon>Metazoa</taxon>
        <taxon>Spiralia</taxon>
        <taxon>Gnathifera</taxon>
        <taxon>Rotifera</taxon>
        <taxon>Eurotatoria</taxon>
        <taxon>Monogononta</taxon>
        <taxon>Pseudotrocha</taxon>
        <taxon>Ploima</taxon>
        <taxon>Brachionidae</taxon>
        <taxon>Brachionus</taxon>
    </lineage>
</organism>
<accession>A0A3M7PFL2</accession>
<evidence type="ECO:0000313" key="2">
    <source>
        <dbReference type="Proteomes" id="UP000276133"/>
    </source>
</evidence>
<comment type="caution">
    <text evidence="1">The sequence shown here is derived from an EMBL/GenBank/DDBJ whole genome shotgun (WGS) entry which is preliminary data.</text>
</comment>